<keyword evidence="2" id="KW-1185">Reference proteome</keyword>
<name>A0AAU9KBU0_9CILI</name>
<proteinExistence type="predicted"/>
<accession>A0AAU9KBU0</accession>
<organism evidence="1 2">
    <name type="scientific">Blepharisma stoltei</name>
    <dbReference type="NCBI Taxonomy" id="1481888"/>
    <lineage>
        <taxon>Eukaryota</taxon>
        <taxon>Sar</taxon>
        <taxon>Alveolata</taxon>
        <taxon>Ciliophora</taxon>
        <taxon>Postciliodesmatophora</taxon>
        <taxon>Heterotrichea</taxon>
        <taxon>Heterotrichida</taxon>
        <taxon>Blepharismidae</taxon>
        <taxon>Blepharisma</taxon>
    </lineage>
</organism>
<comment type="caution">
    <text evidence="1">The sequence shown here is derived from an EMBL/GenBank/DDBJ whole genome shotgun (WGS) entry which is preliminary data.</text>
</comment>
<gene>
    <name evidence="1" type="ORF">BSTOLATCC_MIC62273</name>
</gene>
<evidence type="ECO:0000313" key="2">
    <source>
        <dbReference type="Proteomes" id="UP001162131"/>
    </source>
</evidence>
<dbReference type="Proteomes" id="UP001162131">
    <property type="component" value="Unassembled WGS sequence"/>
</dbReference>
<dbReference type="EMBL" id="CAJZBQ010000059">
    <property type="protein sequence ID" value="CAG9334735.1"/>
    <property type="molecule type" value="Genomic_DNA"/>
</dbReference>
<protein>
    <submittedName>
        <fullName evidence="1">Uncharacterized protein</fullName>
    </submittedName>
</protein>
<sequence length="69" mass="8073">MQINDKTHLVPQKNQDLFTRNGHSLKLSLNRCIFAILAYFNWTHGFSSTDGDHAYIKQKFLEYSEILTI</sequence>
<dbReference type="AlphaFoldDB" id="A0AAU9KBU0"/>
<reference evidence="1" key="1">
    <citation type="submission" date="2021-09" db="EMBL/GenBank/DDBJ databases">
        <authorList>
            <consortium name="AG Swart"/>
            <person name="Singh M."/>
            <person name="Singh A."/>
            <person name="Seah K."/>
            <person name="Emmerich C."/>
        </authorList>
    </citation>
    <scope>NUCLEOTIDE SEQUENCE</scope>
    <source>
        <strain evidence="1">ATCC30299</strain>
    </source>
</reference>
<evidence type="ECO:0000313" key="1">
    <source>
        <dbReference type="EMBL" id="CAG9334735.1"/>
    </source>
</evidence>